<dbReference type="CDD" id="cd01129">
    <property type="entry name" value="PulE-GspE-like"/>
    <property type="match status" value="1"/>
</dbReference>
<dbReference type="InterPro" id="IPR003593">
    <property type="entry name" value="AAA+_ATPase"/>
</dbReference>
<keyword evidence="2" id="KW-0547">Nucleotide-binding</keyword>
<dbReference type="Gene3D" id="3.30.450.90">
    <property type="match status" value="1"/>
</dbReference>
<comment type="similarity">
    <text evidence="1">Belongs to the GSP E family.</text>
</comment>
<dbReference type="PANTHER" id="PTHR30258:SF1">
    <property type="entry name" value="PROTEIN TRANSPORT PROTEIN HOFB HOMOLOG"/>
    <property type="match status" value="1"/>
</dbReference>
<accession>A0A1G2HEY1</accession>
<keyword evidence="3" id="KW-0067">ATP-binding</keyword>
<comment type="caution">
    <text evidence="5">The sequence shown here is derived from an EMBL/GenBank/DDBJ whole genome shotgun (WGS) entry which is preliminary data.</text>
</comment>
<name>A0A1G2HEY1_9BACT</name>
<evidence type="ECO:0000256" key="2">
    <source>
        <dbReference type="ARBA" id="ARBA00022741"/>
    </source>
</evidence>
<dbReference type="GO" id="GO:0005886">
    <property type="term" value="C:plasma membrane"/>
    <property type="evidence" value="ECO:0007669"/>
    <property type="project" value="TreeGrafter"/>
</dbReference>
<organism evidence="5 6">
    <name type="scientific">Candidatus Spechtbacteria bacterium RIFCSPLOWO2_01_FULL_43_12</name>
    <dbReference type="NCBI Taxonomy" id="1802162"/>
    <lineage>
        <taxon>Bacteria</taxon>
        <taxon>Candidatus Spechtiibacteriota</taxon>
    </lineage>
</organism>
<gene>
    <name evidence="5" type="ORF">A2919_00615</name>
</gene>
<dbReference type="SUPFAM" id="SSF52540">
    <property type="entry name" value="P-loop containing nucleoside triphosphate hydrolases"/>
    <property type="match status" value="1"/>
</dbReference>
<dbReference type="GO" id="GO:0005524">
    <property type="term" value="F:ATP binding"/>
    <property type="evidence" value="ECO:0007669"/>
    <property type="project" value="UniProtKB-KW"/>
</dbReference>
<evidence type="ECO:0000259" key="4">
    <source>
        <dbReference type="SMART" id="SM00382"/>
    </source>
</evidence>
<dbReference type="InterPro" id="IPR027417">
    <property type="entry name" value="P-loop_NTPase"/>
</dbReference>
<dbReference type="EMBL" id="MHOH01000009">
    <property type="protein sequence ID" value="OGZ61036.1"/>
    <property type="molecule type" value="Genomic_DNA"/>
</dbReference>
<feature type="domain" description="AAA+ ATPase" evidence="4">
    <location>
        <begin position="186"/>
        <end position="307"/>
    </location>
</feature>
<dbReference type="GO" id="GO:0016887">
    <property type="term" value="F:ATP hydrolysis activity"/>
    <property type="evidence" value="ECO:0007669"/>
    <property type="project" value="TreeGrafter"/>
</dbReference>
<proteinExistence type="inferred from homology"/>
<evidence type="ECO:0000313" key="6">
    <source>
        <dbReference type="Proteomes" id="UP000178835"/>
    </source>
</evidence>
<evidence type="ECO:0000256" key="1">
    <source>
        <dbReference type="ARBA" id="ARBA00006611"/>
    </source>
</evidence>
<evidence type="ECO:0000256" key="3">
    <source>
        <dbReference type="ARBA" id="ARBA00022840"/>
    </source>
</evidence>
<dbReference type="SMART" id="SM00382">
    <property type="entry name" value="AAA"/>
    <property type="match status" value="1"/>
</dbReference>
<dbReference type="Gene3D" id="3.40.50.300">
    <property type="entry name" value="P-loop containing nucleotide triphosphate hydrolases"/>
    <property type="match status" value="1"/>
</dbReference>
<protein>
    <recommendedName>
        <fullName evidence="4">AAA+ ATPase domain-containing protein</fullName>
    </recommendedName>
</protein>
<evidence type="ECO:0000313" key="5">
    <source>
        <dbReference type="EMBL" id="OGZ61036.1"/>
    </source>
</evidence>
<reference evidence="5 6" key="1">
    <citation type="journal article" date="2016" name="Nat. Commun.">
        <title>Thousands of microbial genomes shed light on interconnected biogeochemical processes in an aquifer system.</title>
        <authorList>
            <person name="Anantharaman K."/>
            <person name="Brown C.T."/>
            <person name="Hug L.A."/>
            <person name="Sharon I."/>
            <person name="Castelle C.J."/>
            <person name="Probst A.J."/>
            <person name="Thomas B.C."/>
            <person name="Singh A."/>
            <person name="Wilkins M.J."/>
            <person name="Karaoz U."/>
            <person name="Brodie E.L."/>
            <person name="Williams K.H."/>
            <person name="Hubbard S.S."/>
            <person name="Banfield J.F."/>
        </authorList>
    </citation>
    <scope>NUCLEOTIDE SEQUENCE [LARGE SCALE GENOMIC DNA]</scope>
</reference>
<dbReference type="Pfam" id="PF00437">
    <property type="entry name" value="T2SSE"/>
    <property type="match status" value="1"/>
</dbReference>
<dbReference type="PANTHER" id="PTHR30258">
    <property type="entry name" value="TYPE II SECRETION SYSTEM PROTEIN GSPE-RELATED"/>
    <property type="match status" value="1"/>
</dbReference>
<dbReference type="Proteomes" id="UP000178835">
    <property type="component" value="Unassembled WGS sequence"/>
</dbReference>
<sequence>MEVAWTSYSTKKIDKTEITGAVELSEAVVQDFRERISSVSDIGKVLNEVSKKNASGAFEALIGTSMAMGGTDIHIEPLKEGATVRVKIDGILYESARLDPHIYNLILSRVKLLSKLKLNVKNEPQEGRFSAIFADRQIEIRTSILPAEYNEDIALRLLDPKFLLSLKDLGLRKDLEEILVLTLKKPQGLILVTGATGAGKTTTLYACIKFLKTSEVKIITIEDPIEYHLEGITQTQVREKEGYIFETGLKAILRQDPDIVLISELRSPDAAEASIQAALAGRQVLSTLHTIDAAGTIPRLLDMGIDAAAVSSALSASIAQRLIRKLCQNCKTKRKLKDNEYEIMSNALEGLPENMDAVKIKKDSYVWEPPENGCTECYNTGYKGRTGIFEIMEITRGIEEKILTNPSEDELRDFAHKEGMTNLKQDGILKILEGITSIEEIERVLGTLNLNTSK</sequence>
<dbReference type="InterPro" id="IPR001482">
    <property type="entry name" value="T2SS/T4SS_dom"/>
</dbReference>
<dbReference type="AlphaFoldDB" id="A0A1G2HEY1"/>